<accession>A0A0B7C3Z5</accession>
<organism evidence="1">
    <name type="scientific">Arion vulgaris</name>
    <dbReference type="NCBI Taxonomy" id="1028688"/>
    <lineage>
        <taxon>Eukaryota</taxon>
        <taxon>Metazoa</taxon>
        <taxon>Spiralia</taxon>
        <taxon>Lophotrochozoa</taxon>
        <taxon>Mollusca</taxon>
        <taxon>Gastropoda</taxon>
        <taxon>Heterobranchia</taxon>
        <taxon>Euthyneura</taxon>
        <taxon>Panpulmonata</taxon>
        <taxon>Eupulmonata</taxon>
        <taxon>Stylommatophora</taxon>
        <taxon>Helicina</taxon>
        <taxon>Arionoidea</taxon>
        <taxon>Arionidae</taxon>
        <taxon>Arion</taxon>
    </lineage>
</organism>
<dbReference type="AlphaFoldDB" id="A0A0B7C3Z5"/>
<reference evidence="1" key="1">
    <citation type="submission" date="2014-12" db="EMBL/GenBank/DDBJ databases">
        <title>Insight into the proteome of Arion vulgaris.</title>
        <authorList>
            <person name="Aradska J."/>
            <person name="Bulat T."/>
            <person name="Smidak R."/>
            <person name="Sarate P."/>
            <person name="Gangsoo J."/>
            <person name="Sialana F."/>
            <person name="Bilban M."/>
            <person name="Lubec G."/>
        </authorList>
    </citation>
    <scope>NUCLEOTIDE SEQUENCE</scope>
    <source>
        <tissue evidence="1">Skin</tissue>
    </source>
</reference>
<evidence type="ECO:0000313" key="1">
    <source>
        <dbReference type="EMBL" id="CEK99897.1"/>
    </source>
</evidence>
<proteinExistence type="predicted"/>
<name>A0A0B7C3Z5_9EUPU</name>
<sequence>RDLSMNQMACLEKVKTERVGFGMGHNQWSNNDGENRVDNTDNTLSFQREAIRCQQ</sequence>
<protein>
    <submittedName>
        <fullName evidence="1">Uncharacterized protein</fullName>
    </submittedName>
</protein>
<gene>
    <name evidence="1" type="primary">ORF222401</name>
</gene>
<dbReference type="EMBL" id="HACG01053026">
    <property type="protein sequence ID" value="CEK99897.1"/>
    <property type="molecule type" value="Transcribed_RNA"/>
</dbReference>
<feature type="non-terminal residue" evidence="1">
    <location>
        <position position="1"/>
    </location>
</feature>